<feature type="region of interest" description="Disordered" evidence="1">
    <location>
        <begin position="258"/>
        <end position="424"/>
    </location>
</feature>
<comment type="caution">
    <text evidence="2">The sequence shown here is derived from an EMBL/GenBank/DDBJ whole genome shotgun (WGS) entry which is preliminary data.</text>
</comment>
<feature type="compositionally biased region" description="Basic and acidic residues" evidence="1">
    <location>
        <begin position="315"/>
        <end position="330"/>
    </location>
</feature>
<proteinExistence type="predicted"/>
<keyword evidence="3" id="KW-1185">Reference proteome</keyword>
<evidence type="ECO:0000313" key="2">
    <source>
        <dbReference type="EMBL" id="KAJ0989858.1"/>
    </source>
</evidence>
<dbReference type="EMBL" id="JAGGNH010000001">
    <property type="protein sequence ID" value="KAJ0989858.1"/>
    <property type="molecule type" value="Genomic_DNA"/>
</dbReference>
<dbReference type="Proteomes" id="UP001085076">
    <property type="component" value="Miscellaneous, Linkage group lg01"/>
</dbReference>
<evidence type="ECO:0000256" key="1">
    <source>
        <dbReference type="SAM" id="MobiDB-lite"/>
    </source>
</evidence>
<feature type="compositionally biased region" description="Basic and acidic residues" evidence="1">
    <location>
        <begin position="394"/>
        <end position="406"/>
    </location>
</feature>
<sequence length="534" mass="59174">MACWARSPEKGDRRDYRQQSTKLHQRTLEKKKKKEASSLKEKKEATRGDKLRPPPPPPQKHNRQKLREGDDGMEHHYISLALNSAMMGGKECMAKSTIARITEARSLVTGGKIEELLGKRVDPHWKWEARPLKDDRYIIECPSASTTRKIKKEGQMTSLEFTLTFTPWMTDLYRPEKAEGALRWVIVQDLPMCFWDRDSIVTMLKPAGDLVQIGKRGCEPTEDIRVLLRVRKPRLLPSAIHCSVGTLQHKYTIVLDRGEPPLPWDPKQGTGQKENTATGGEANREAEERNHNSPKHTRVDKGKAPLSVLQGSPTRPRDERQRGILIRERPATSMIQRSEEAQQGPVHRHTDSPGLHGSSQQNPTAAVHGETASGANMTERQTGEVTVDGPGLTDSEKTGHVARDPVEEPGANIRHSREDPEEIDFEESIRRLTASREELAADDGGVADVQRGGDLSLAVVVRSWGASQRASGKRLSLEGETGLERLSPSLAAVVRSGLAVAVGQSMWRASGGVLCRSGELAAWAGRSGRAEVRR</sequence>
<name>A0A9D5DFI8_9LILI</name>
<evidence type="ECO:0008006" key="4">
    <source>
        <dbReference type="Google" id="ProtNLM"/>
    </source>
</evidence>
<reference evidence="2" key="2">
    <citation type="journal article" date="2022" name="Hortic Res">
        <title>The genome of Dioscorea zingiberensis sheds light on the biosynthesis, origin and evolution of the medicinally important diosgenin saponins.</title>
        <authorList>
            <person name="Li Y."/>
            <person name="Tan C."/>
            <person name="Li Z."/>
            <person name="Guo J."/>
            <person name="Li S."/>
            <person name="Chen X."/>
            <person name="Wang C."/>
            <person name="Dai X."/>
            <person name="Yang H."/>
            <person name="Song W."/>
            <person name="Hou L."/>
            <person name="Xu J."/>
            <person name="Tong Z."/>
            <person name="Xu A."/>
            <person name="Yuan X."/>
            <person name="Wang W."/>
            <person name="Yang Q."/>
            <person name="Chen L."/>
            <person name="Sun Z."/>
            <person name="Wang K."/>
            <person name="Pan B."/>
            <person name="Chen J."/>
            <person name="Bao Y."/>
            <person name="Liu F."/>
            <person name="Qi X."/>
            <person name="Gang D.R."/>
            <person name="Wen J."/>
            <person name="Li J."/>
        </authorList>
    </citation>
    <scope>NUCLEOTIDE SEQUENCE</scope>
    <source>
        <strain evidence="2">Dzin_1.0</strain>
    </source>
</reference>
<feature type="region of interest" description="Disordered" evidence="1">
    <location>
        <begin position="1"/>
        <end position="70"/>
    </location>
</feature>
<organism evidence="2 3">
    <name type="scientific">Dioscorea zingiberensis</name>
    <dbReference type="NCBI Taxonomy" id="325984"/>
    <lineage>
        <taxon>Eukaryota</taxon>
        <taxon>Viridiplantae</taxon>
        <taxon>Streptophyta</taxon>
        <taxon>Embryophyta</taxon>
        <taxon>Tracheophyta</taxon>
        <taxon>Spermatophyta</taxon>
        <taxon>Magnoliopsida</taxon>
        <taxon>Liliopsida</taxon>
        <taxon>Dioscoreales</taxon>
        <taxon>Dioscoreaceae</taxon>
        <taxon>Dioscorea</taxon>
    </lineage>
</organism>
<gene>
    <name evidence="2" type="ORF">J5N97_008214</name>
</gene>
<evidence type="ECO:0000313" key="3">
    <source>
        <dbReference type="Proteomes" id="UP001085076"/>
    </source>
</evidence>
<dbReference type="AlphaFoldDB" id="A0A9D5DFI8"/>
<accession>A0A9D5DFI8</accession>
<feature type="compositionally biased region" description="Basic residues" evidence="1">
    <location>
        <begin position="23"/>
        <end position="34"/>
    </location>
</feature>
<feature type="compositionally biased region" description="Basic and acidic residues" evidence="1">
    <location>
        <begin position="7"/>
        <end position="17"/>
    </location>
</feature>
<feature type="compositionally biased region" description="Basic and acidic residues" evidence="1">
    <location>
        <begin position="282"/>
        <end position="303"/>
    </location>
</feature>
<feature type="compositionally biased region" description="Basic and acidic residues" evidence="1">
    <location>
        <begin position="35"/>
        <end position="52"/>
    </location>
</feature>
<reference evidence="2" key="1">
    <citation type="submission" date="2021-03" db="EMBL/GenBank/DDBJ databases">
        <authorList>
            <person name="Li Z."/>
            <person name="Yang C."/>
        </authorList>
    </citation>
    <scope>NUCLEOTIDE SEQUENCE</scope>
    <source>
        <strain evidence="2">Dzin_1.0</strain>
        <tissue evidence="2">Leaf</tissue>
    </source>
</reference>
<protein>
    <recommendedName>
        <fullName evidence="4">DUF4283 domain-containing protein</fullName>
    </recommendedName>
</protein>
<feature type="compositionally biased region" description="Polar residues" evidence="1">
    <location>
        <begin position="373"/>
        <end position="384"/>
    </location>
</feature>